<feature type="transmembrane region" description="Helical" evidence="5">
    <location>
        <begin position="141"/>
        <end position="160"/>
    </location>
</feature>
<comment type="subcellular location">
    <subcellularLocation>
        <location evidence="1">Membrane</location>
    </subcellularLocation>
</comment>
<feature type="transmembrane region" description="Helical" evidence="5">
    <location>
        <begin position="81"/>
        <end position="103"/>
    </location>
</feature>
<evidence type="ECO:0000256" key="5">
    <source>
        <dbReference type="SAM" id="Phobius"/>
    </source>
</evidence>
<keyword evidence="3 5" id="KW-1133">Transmembrane helix</keyword>
<evidence type="ECO:0000256" key="4">
    <source>
        <dbReference type="ARBA" id="ARBA00023136"/>
    </source>
</evidence>
<organism evidence="7 8">
    <name type="scientific">Byssothecium circinans</name>
    <dbReference type="NCBI Taxonomy" id="147558"/>
    <lineage>
        <taxon>Eukaryota</taxon>
        <taxon>Fungi</taxon>
        <taxon>Dikarya</taxon>
        <taxon>Ascomycota</taxon>
        <taxon>Pezizomycotina</taxon>
        <taxon>Dothideomycetes</taxon>
        <taxon>Pleosporomycetidae</taxon>
        <taxon>Pleosporales</taxon>
        <taxon>Massarineae</taxon>
        <taxon>Massarinaceae</taxon>
        <taxon>Byssothecium</taxon>
    </lineage>
</organism>
<keyword evidence="2 5" id="KW-0812">Transmembrane</keyword>
<sequence>LPTLSPLVGPFHLFSYSTLLGTQLYQSFVMVKVAYQALPYEAFTTLQKRVFPAYFRCQSILLFVTAASLPPHGPASLVKEAGSWIPLMIAGGLAALNLVVYGPRTSRIMMVRRYQADIDSRKAEDGVVSDEMKKLNRSFKWNHAMSIHLNLITIGATLWYG</sequence>
<evidence type="ECO:0000313" key="7">
    <source>
        <dbReference type="EMBL" id="KAF1948340.1"/>
    </source>
</evidence>
<name>A0A6A5T7Z8_9PLEO</name>
<feature type="domain" description="TMEM205-like" evidence="6">
    <location>
        <begin position="14"/>
        <end position="112"/>
    </location>
</feature>
<dbReference type="Proteomes" id="UP000800035">
    <property type="component" value="Unassembled WGS sequence"/>
</dbReference>
<evidence type="ECO:0000259" key="6">
    <source>
        <dbReference type="Pfam" id="PF13664"/>
    </source>
</evidence>
<dbReference type="InterPro" id="IPR025423">
    <property type="entry name" value="TMEM205-like"/>
</dbReference>
<accession>A0A6A5T7Z8</accession>
<proteinExistence type="predicted"/>
<dbReference type="PANTHER" id="PTHR23241">
    <property type="entry name" value="LATE EMBRYOGENESIS ABUNDANT PLANTS LEA-RELATED"/>
    <property type="match status" value="1"/>
</dbReference>
<dbReference type="GO" id="GO:0016020">
    <property type="term" value="C:membrane"/>
    <property type="evidence" value="ECO:0007669"/>
    <property type="project" value="UniProtKB-SubCell"/>
</dbReference>
<evidence type="ECO:0000256" key="2">
    <source>
        <dbReference type="ARBA" id="ARBA00022692"/>
    </source>
</evidence>
<evidence type="ECO:0000256" key="1">
    <source>
        <dbReference type="ARBA" id="ARBA00004370"/>
    </source>
</evidence>
<dbReference type="EMBL" id="ML977061">
    <property type="protein sequence ID" value="KAF1948340.1"/>
    <property type="molecule type" value="Genomic_DNA"/>
</dbReference>
<keyword evidence="8" id="KW-1185">Reference proteome</keyword>
<dbReference type="Pfam" id="PF13664">
    <property type="entry name" value="DUF4149"/>
    <property type="match status" value="1"/>
</dbReference>
<feature type="non-terminal residue" evidence="7">
    <location>
        <position position="1"/>
    </location>
</feature>
<keyword evidence="4 5" id="KW-0472">Membrane</keyword>
<protein>
    <recommendedName>
        <fullName evidence="6">TMEM205-like domain-containing protein</fullName>
    </recommendedName>
</protein>
<evidence type="ECO:0000256" key="3">
    <source>
        <dbReference type="ARBA" id="ARBA00022989"/>
    </source>
</evidence>
<evidence type="ECO:0000313" key="8">
    <source>
        <dbReference type="Proteomes" id="UP000800035"/>
    </source>
</evidence>
<reference evidence="7" key="1">
    <citation type="journal article" date="2020" name="Stud. Mycol.">
        <title>101 Dothideomycetes genomes: a test case for predicting lifestyles and emergence of pathogens.</title>
        <authorList>
            <person name="Haridas S."/>
            <person name="Albert R."/>
            <person name="Binder M."/>
            <person name="Bloem J."/>
            <person name="Labutti K."/>
            <person name="Salamov A."/>
            <person name="Andreopoulos B."/>
            <person name="Baker S."/>
            <person name="Barry K."/>
            <person name="Bills G."/>
            <person name="Bluhm B."/>
            <person name="Cannon C."/>
            <person name="Castanera R."/>
            <person name="Culley D."/>
            <person name="Daum C."/>
            <person name="Ezra D."/>
            <person name="Gonzalez J."/>
            <person name="Henrissat B."/>
            <person name="Kuo A."/>
            <person name="Liang C."/>
            <person name="Lipzen A."/>
            <person name="Lutzoni F."/>
            <person name="Magnuson J."/>
            <person name="Mondo S."/>
            <person name="Nolan M."/>
            <person name="Ohm R."/>
            <person name="Pangilinan J."/>
            <person name="Park H.-J."/>
            <person name="Ramirez L."/>
            <person name="Alfaro M."/>
            <person name="Sun H."/>
            <person name="Tritt A."/>
            <person name="Yoshinaga Y."/>
            <person name="Zwiers L.-H."/>
            <person name="Turgeon B."/>
            <person name="Goodwin S."/>
            <person name="Spatafora J."/>
            <person name="Crous P."/>
            <person name="Grigoriev I."/>
        </authorList>
    </citation>
    <scope>NUCLEOTIDE SEQUENCE</scope>
    <source>
        <strain evidence="7">CBS 675.92</strain>
    </source>
</reference>
<dbReference type="OrthoDB" id="1641132at2759"/>
<feature type="transmembrane region" description="Helical" evidence="5">
    <location>
        <begin position="50"/>
        <end position="69"/>
    </location>
</feature>
<dbReference type="AlphaFoldDB" id="A0A6A5T7Z8"/>
<dbReference type="InterPro" id="IPR053009">
    <property type="entry name" value="Xanthocillin_Biosynth-Assoc"/>
</dbReference>
<gene>
    <name evidence="7" type="ORF">CC80DRAFT_431767</name>
</gene>
<dbReference type="PANTHER" id="PTHR23241:SF102">
    <property type="entry name" value="LD23009P"/>
    <property type="match status" value="1"/>
</dbReference>